<proteinExistence type="predicted"/>
<comment type="caution">
    <text evidence="2">The sequence shown here is derived from an EMBL/GenBank/DDBJ whole genome shotgun (WGS) entry which is preliminary data.</text>
</comment>
<dbReference type="eggNOG" id="ENOG5033121">
    <property type="taxonomic scope" value="Bacteria"/>
</dbReference>
<name>R7RSB7_9CLOT</name>
<gene>
    <name evidence="2" type="ORF">TCEL_02135</name>
</gene>
<evidence type="ECO:0000256" key="1">
    <source>
        <dbReference type="SAM" id="MobiDB-lite"/>
    </source>
</evidence>
<dbReference type="SUPFAM" id="SSF82171">
    <property type="entry name" value="DPP6 N-terminal domain-like"/>
    <property type="match status" value="1"/>
</dbReference>
<evidence type="ECO:0000313" key="2">
    <source>
        <dbReference type="EMBL" id="CDF59067.1"/>
    </source>
</evidence>
<dbReference type="AlphaFoldDB" id="R7RSB7"/>
<feature type="compositionally biased region" description="Basic and acidic residues" evidence="1">
    <location>
        <begin position="231"/>
        <end position="242"/>
    </location>
</feature>
<dbReference type="RefSeq" id="WP_018664302.1">
    <property type="nucleotide sequence ID" value="NZ_HF952022.1"/>
</dbReference>
<evidence type="ECO:0008006" key="4">
    <source>
        <dbReference type="Google" id="ProtNLM"/>
    </source>
</evidence>
<dbReference type="Proteomes" id="UP000014923">
    <property type="component" value="Unassembled WGS sequence"/>
</dbReference>
<keyword evidence="3" id="KW-1185">Reference proteome</keyword>
<evidence type="ECO:0000313" key="3">
    <source>
        <dbReference type="Proteomes" id="UP000014923"/>
    </source>
</evidence>
<dbReference type="HOGENOM" id="CLU_743805_0_0_9"/>
<protein>
    <recommendedName>
        <fullName evidence="4">Lipoprotein</fullName>
    </recommendedName>
</protein>
<accession>R7RSB7</accession>
<sequence length="372" mass="42914">MKRLVFIVLAIFIIVFPSCSSKSKNEEKKNENKEQVMKIDQKQASTFIDNYLRYVLKGDYSNLSGYYSEKLKSSIQEVKPQSNPRPVAFKISEGEFEKDKAEFKVTIFNAYDNKPYFSVDFFKYGIIMENDKMLIDSIDKENSIEIYEQDKSLFKRDKDSGKSEKIFTLKDLPPFVYSKQTVREQKYQVPKQMFGPCAVSEDGKSILVSSIGTDSYLGYIKITETKEAFKVAQGEEEKKQDSGKAQGEEEQTKEEESKETKTTFTIKDIDFYFNSTITSIIFSPNGQNLVVEVKDKNGMSYLNLYSVSGEKLDLKLERRFPKDRFSLTKPYFVSENEVVFTVIPSKNATDEESKLKGDWMVEIQKGDINQIK</sequence>
<organism evidence="2 3">
    <name type="scientific">Thermobrachium celere DSM 8682</name>
    <dbReference type="NCBI Taxonomy" id="941824"/>
    <lineage>
        <taxon>Bacteria</taxon>
        <taxon>Bacillati</taxon>
        <taxon>Bacillota</taxon>
        <taxon>Clostridia</taxon>
        <taxon>Eubacteriales</taxon>
        <taxon>Clostridiaceae</taxon>
        <taxon>Thermobrachium</taxon>
    </lineage>
</organism>
<reference evidence="2" key="1">
    <citation type="submission" date="2013-03" db="EMBL/GenBank/DDBJ databases">
        <title>Draft genome sequence of the hydrogen-ethanol-producing anaerobic alkalithermophilic Caloramator celere.</title>
        <authorList>
            <person name="Ciranna A."/>
            <person name="Larjo A."/>
            <person name="Kivisto A."/>
            <person name="Santala V."/>
            <person name="Roos C."/>
            <person name="Karp M."/>
        </authorList>
    </citation>
    <scope>NUCLEOTIDE SEQUENCE [LARGE SCALE GENOMIC DNA]</scope>
    <source>
        <strain evidence="2">DSM 8682</strain>
    </source>
</reference>
<dbReference type="EMBL" id="CAVN010000111">
    <property type="protein sequence ID" value="CDF59067.1"/>
    <property type="molecule type" value="Genomic_DNA"/>
</dbReference>
<dbReference type="OrthoDB" id="1950593at2"/>
<feature type="region of interest" description="Disordered" evidence="1">
    <location>
        <begin position="231"/>
        <end position="259"/>
    </location>
</feature>